<feature type="transmembrane region" description="Helical" evidence="1">
    <location>
        <begin position="58"/>
        <end position="77"/>
    </location>
</feature>
<feature type="transmembrane region" description="Helical" evidence="1">
    <location>
        <begin position="35"/>
        <end position="52"/>
    </location>
</feature>
<gene>
    <name evidence="2" type="ORF">HNQ94_001263</name>
</gene>
<keyword evidence="3" id="KW-1185">Reference proteome</keyword>
<feature type="transmembrane region" description="Helical" evidence="1">
    <location>
        <begin position="125"/>
        <end position="147"/>
    </location>
</feature>
<proteinExistence type="predicted"/>
<dbReference type="PANTHER" id="PTHR39164">
    <property type="entry name" value="PROTEIN CCDC"/>
    <property type="match status" value="1"/>
</dbReference>
<accession>A0A841PUY3</accession>
<feature type="transmembrane region" description="Helical" evidence="1">
    <location>
        <begin position="89"/>
        <end position="110"/>
    </location>
</feature>
<protein>
    <submittedName>
        <fullName evidence="2">Membrane protein CcdC involved in cytochrome C biogenesis</fullName>
    </submittedName>
</protein>
<keyword evidence="1" id="KW-0472">Membrane</keyword>
<dbReference type="InterPro" id="IPR058247">
    <property type="entry name" value="DUF1453"/>
</dbReference>
<dbReference type="InterPro" id="IPR031306">
    <property type="entry name" value="CcdC"/>
</dbReference>
<evidence type="ECO:0000256" key="1">
    <source>
        <dbReference type="SAM" id="Phobius"/>
    </source>
</evidence>
<dbReference type="PIRSF" id="PIRSF021441">
    <property type="entry name" value="DUF1453"/>
    <property type="match status" value="1"/>
</dbReference>
<comment type="caution">
    <text evidence="2">The sequence shown here is derived from an EMBL/GenBank/DDBJ whole genome shotgun (WGS) entry which is preliminary data.</text>
</comment>
<dbReference type="Proteomes" id="UP000581688">
    <property type="component" value="Unassembled WGS sequence"/>
</dbReference>
<keyword evidence="1" id="KW-0812">Transmembrane</keyword>
<organism evidence="2 3">
    <name type="scientific">Salirhabdus euzebyi</name>
    <dbReference type="NCBI Taxonomy" id="394506"/>
    <lineage>
        <taxon>Bacteria</taxon>
        <taxon>Bacillati</taxon>
        <taxon>Bacillota</taxon>
        <taxon>Bacilli</taxon>
        <taxon>Bacillales</taxon>
        <taxon>Bacillaceae</taxon>
        <taxon>Salirhabdus</taxon>
    </lineage>
</organism>
<feature type="transmembrane region" description="Helical" evidence="1">
    <location>
        <begin position="6"/>
        <end position="23"/>
    </location>
</feature>
<dbReference type="AlphaFoldDB" id="A0A841PUY3"/>
<evidence type="ECO:0000313" key="2">
    <source>
        <dbReference type="EMBL" id="MBB6452817.1"/>
    </source>
</evidence>
<dbReference type="EMBL" id="JACHGH010000003">
    <property type="protein sequence ID" value="MBB6452817.1"/>
    <property type="molecule type" value="Genomic_DNA"/>
</dbReference>
<sequence>MIWAVASTIAAVFMATLMIFIRMKAAKKPASVKKIILPPFMMSTGALMFLFPQFQVSWIQVLEAVSVGIIFSVLLIVSSKFEIKGNDIYLIPSKAFVFILFGLLALRIILKTIVGQSISFGETSGMFFLLAFGMIISWRTAMLLKFLKLKKQLDGEKTFSGKVVEQKP</sequence>
<dbReference type="Pfam" id="PF07301">
    <property type="entry name" value="DUF1453"/>
    <property type="match status" value="1"/>
</dbReference>
<dbReference type="RefSeq" id="WP_174495363.1">
    <property type="nucleotide sequence ID" value="NZ_CADDWK010000003.1"/>
</dbReference>
<evidence type="ECO:0000313" key="3">
    <source>
        <dbReference type="Proteomes" id="UP000581688"/>
    </source>
</evidence>
<dbReference type="PANTHER" id="PTHR39164:SF1">
    <property type="entry name" value="PROTEIN CCDC"/>
    <property type="match status" value="1"/>
</dbReference>
<keyword evidence="1" id="KW-1133">Transmembrane helix</keyword>
<reference evidence="2 3" key="1">
    <citation type="submission" date="2020-08" db="EMBL/GenBank/DDBJ databases">
        <title>Genomic Encyclopedia of Type Strains, Phase IV (KMG-IV): sequencing the most valuable type-strain genomes for metagenomic binning, comparative biology and taxonomic classification.</title>
        <authorList>
            <person name="Goeker M."/>
        </authorList>
    </citation>
    <scope>NUCLEOTIDE SEQUENCE [LARGE SCALE GENOMIC DNA]</scope>
    <source>
        <strain evidence="2 3">DSM 19612</strain>
    </source>
</reference>
<name>A0A841PUY3_9BACI</name>